<feature type="domain" description="Glycosyl transferase family 1" evidence="1">
    <location>
        <begin position="211"/>
        <end position="369"/>
    </location>
</feature>
<dbReference type="Pfam" id="PF13439">
    <property type="entry name" value="Glyco_transf_4"/>
    <property type="match status" value="1"/>
</dbReference>
<dbReference type="PATRIC" id="fig|1324957.4.peg.146"/>
<evidence type="ECO:0000313" key="4">
    <source>
        <dbReference type="Proteomes" id="UP000017840"/>
    </source>
</evidence>
<keyword evidence="4" id="KW-1185">Reference proteome</keyword>
<dbReference type="PANTHER" id="PTHR12526:SF630">
    <property type="entry name" value="GLYCOSYLTRANSFERASE"/>
    <property type="match status" value="1"/>
</dbReference>
<dbReference type="STRING" id="1324957.K933_00702"/>
<dbReference type="OrthoDB" id="132546at2157"/>
<reference evidence="3 4" key="1">
    <citation type="journal article" date="2013" name="Genome Announc.">
        <title>Draft Genome Sequence of 'Candidatus Halobonum tyrrellensis' Strain G22, Isolated from the Hypersaline Waters of Lake Tyrrell, Australia.</title>
        <authorList>
            <person name="Ugalde J.A."/>
            <person name="Narasingarao P."/>
            <person name="Kuo S."/>
            <person name="Podell S."/>
            <person name="Allen E.E."/>
        </authorList>
    </citation>
    <scope>NUCLEOTIDE SEQUENCE [LARGE SCALE GENOMIC DNA]</scope>
    <source>
        <strain evidence="3 4">G22</strain>
    </source>
</reference>
<name>V4J3T3_9EURY</name>
<evidence type="ECO:0000259" key="1">
    <source>
        <dbReference type="Pfam" id="PF00534"/>
    </source>
</evidence>
<dbReference type="PANTHER" id="PTHR12526">
    <property type="entry name" value="GLYCOSYLTRANSFERASE"/>
    <property type="match status" value="1"/>
</dbReference>
<protein>
    <submittedName>
        <fullName evidence="3">Hexosyltransferase</fullName>
    </submittedName>
</protein>
<organism evidence="3 4">
    <name type="scientific">Candidatus Halobonum tyrrellensis G22</name>
    <dbReference type="NCBI Taxonomy" id="1324957"/>
    <lineage>
        <taxon>Archaea</taxon>
        <taxon>Methanobacteriati</taxon>
        <taxon>Methanobacteriota</taxon>
        <taxon>Stenosarchaea group</taxon>
        <taxon>Halobacteria</taxon>
        <taxon>Halobacteriales</taxon>
        <taxon>Haloferacaceae</taxon>
        <taxon>Candidatus Halobonum</taxon>
    </lineage>
</organism>
<dbReference type="GO" id="GO:0016757">
    <property type="term" value="F:glycosyltransferase activity"/>
    <property type="evidence" value="ECO:0007669"/>
    <property type="project" value="InterPro"/>
</dbReference>
<dbReference type="EMBL" id="ASGZ01000002">
    <property type="protein sequence ID" value="ESP90037.1"/>
    <property type="molecule type" value="Genomic_DNA"/>
</dbReference>
<proteinExistence type="predicted"/>
<dbReference type="InterPro" id="IPR001296">
    <property type="entry name" value="Glyco_trans_1"/>
</dbReference>
<keyword evidence="3" id="KW-0808">Transferase</keyword>
<accession>V4J3T3</accession>
<gene>
    <name evidence="3" type="ORF">K933_00702</name>
</gene>
<sequence>MNILYMVSRFPSLSESFVINEIYELEQRGHDVSVFAQERPDEEIAHDEVAEMDLTVHYAGRPSLRSFPELLSRRVLNPTILRQSAYVDDPLSHAAYLYFGKELMRAVEAEGDVDLIHAHFAFPTRIAATYVANYFDIPCTLTAHAYEIFASPNMRRLRRLLSRLDHVVVPSEYNKRYLREDLEIETDVSVVPATIDVDKFQPSDDCVSGRLLTVARLVEKKGHEYAIDAVADLLDRGYDVEYHIVGTGEREAFLRERVRERGVEEAVEFLGHVSDDRLQRELHEAELFVLPCVITANGDRDITPVALREAMATRTACVSTTISAIPEVITDGHDGRLVDPNDAVALADALADLLDDPARRRTLAGNARETVETKFDIATAVDDLEAVFDRVS</sequence>
<comment type="caution">
    <text evidence="3">The sequence shown here is derived from an EMBL/GenBank/DDBJ whole genome shotgun (WGS) entry which is preliminary data.</text>
</comment>
<feature type="domain" description="Glycosyltransferase subfamily 4-like N-terminal" evidence="2">
    <location>
        <begin position="15"/>
        <end position="198"/>
    </location>
</feature>
<dbReference type="InterPro" id="IPR028098">
    <property type="entry name" value="Glyco_trans_4-like_N"/>
</dbReference>
<dbReference type="SUPFAM" id="SSF53756">
    <property type="entry name" value="UDP-Glycosyltransferase/glycogen phosphorylase"/>
    <property type="match status" value="1"/>
</dbReference>
<dbReference type="RefSeq" id="WP_023392741.1">
    <property type="nucleotide sequence ID" value="NZ_ASGZ01000002.1"/>
</dbReference>
<evidence type="ECO:0000259" key="2">
    <source>
        <dbReference type="Pfam" id="PF13439"/>
    </source>
</evidence>
<dbReference type="Pfam" id="PF00534">
    <property type="entry name" value="Glycos_transf_1"/>
    <property type="match status" value="1"/>
</dbReference>
<dbReference type="eggNOG" id="arCOG01403">
    <property type="taxonomic scope" value="Archaea"/>
</dbReference>
<evidence type="ECO:0000313" key="3">
    <source>
        <dbReference type="EMBL" id="ESP90037.1"/>
    </source>
</evidence>
<dbReference type="AlphaFoldDB" id="V4J3T3"/>
<dbReference type="Gene3D" id="3.40.50.2000">
    <property type="entry name" value="Glycogen Phosphorylase B"/>
    <property type="match status" value="2"/>
</dbReference>
<dbReference type="Proteomes" id="UP000017840">
    <property type="component" value="Unassembled WGS sequence"/>
</dbReference>
<dbReference type="CDD" id="cd03801">
    <property type="entry name" value="GT4_PimA-like"/>
    <property type="match status" value="1"/>
</dbReference>